<dbReference type="AlphaFoldDB" id="Q8ERG5"/>
<dbReference type="Pfam" id="PF13780">
    <property type="entry name" value="DUF4176"/>
    <property type="match status" value="1"/>
</dbReference>
<evidence type="ECO:0000313" key="1">
    <source>
        <dbReference type="EMBL" id="BAC13293.1"/>
    </source>
</evidence>
<protein>
    <submittedName>
        <fullName evidence="1">Hypothetical conserved protein</fullName>
    </submittedName>
</protein>
<evidence type="ECO:0000313" key="2">
    <source>
        <dbReference type="Proteomes" id="UP000000822"/>
    </source>
</evidence>
<dbReference type="Proteomes" id="UP000000822">
    <property type="component" value="Chromosome"/>
</dbReference>
<reference evidence="1 2" key="2">
    <citation type="journal article" date="2002" name="Nucleic Acids Res.">
        <title>Genome sequence of Oceanobacillus iheyensis isolated from the Iheya Ridge and its unexpected adaptive capabilities to extreme environments.</title>
        <authorList>
            <person name="Takami H."/>
            <person name="Takaki Y."/>
            <person name="Uchiyama I."/>
        </authorList>
    </citation>
    <scope>NUCLEOTIDE SEQUENCE [LARGE SCALE GENOMIC DNA]</scope>
    <source>
        <strain evidence="2">DSM 14371 / CIP 107618 / JCM 11309 / KCTC 3954 / HTE831</strain>
    </source>
</reference>
<organism evidence="1 2">
    <name type="scientific">Oceanobacillus iheyensis (strain DSM 14371 / CIP 107618 / JCM 11309 / KCTC 3954 / HTE831)</name>
    <dbReference type="NCBI Taxonomy" id="221109"/>
    <lineage>
        <taxon>Bacteria</taxon>
        <taxon>Bacillati</taxon>
        <taxon>Bacillota</taxon>
        <taxon>Bacilli</taxon>
        <taxon>Bacillales</taxon>
        <taxon>Bacillaceae</taxon>
        <taxon>Oceanobacillus</taxon>
    </lineage>
</organism>
<reference evidence="1 2" key="1">
    <citation type="journal article" date="2001" name="FEMS Microbiol. Lett.">
        <title>Oceanobacillus iheyensis gen. nov., sp. nov., a deep-sea extremely halotolerant and alkaliphilic species isolated from a depth of 1050 m on the Iheya Ridge.</title>
        <authorList>
            <person name="Lu J."/>
            <person name="Nogi Y."/>
            <person name="Takami H."/>
        </authorList>
    </citation>
    <scope>NUCLEOTIDE SEQUENCE [LARGE SCALE GENOMIC DNA]</scope>
    <source>
        <strain evidence="2">DSM 14371 / CIP 107618 / JCM 11309 / KCTC 3954 / HTE831</strain>
    </source>
</reference>
<dbReference type="HOGENOM" id="CLU_158514_0_1_9"/>
<dbReference type="RefSeq" id="WP_011065743.1">
    <property type="nucleotide sequence ID" value="NC_004193.1"/>
</dbReference>
<dbReference type="PhylomeDB" id="Q8ERG5"/>
<name>Q8ERG5_OCEIH</name>
<dbReference type="eggNOG" id="COG4495">
    <property type="taxonomic scope" value="Bacteria"/>
</dbReference>
<sequence>MFPIGSIVYLKEGTSKLMILNRAPILPAENQEQKGVMYDYSGCIYPQGLDPNNVLYFNEENIDKVVSKGYKDEEEERFQEIYDSWMKENGNRFEKGTVSGPLK</sequence>
<gene>
    <name evidence="1" type="ordered locus">OB1337</name>
</gene>
<keyword evidence="2" id="KW-1185">Reference proteome</keyword>
<dbReference type="KEGG" id="oih:OB1337"/>
<proteinExistence type="predicted"/>
<dbReference type="OrthoDB" id="5124454at2"/>
<dbReference type="STRING" id="221109.gene:10733577"/>
<dbReference type="InterPro" id="IPR025233">
    <property type="entry name" value="DUF4176"/>
</dbReference>
<accession>Q8ERG5</accession>
<dbReference type="EMBL" id="BA000028">
    <property type="protein sequence ID" value="BAC13293.1"/>
    <property type="molecule type" value="Genomic_DNA"/>
</dbReference>